<protein>
    <submittedName>
        <fullName evidence="2">Uncharacterized protein</fullName>
    </submittedName>
</protein>
<accession>A0ABW5SWS1</accession>
<dbReference type="RefSeq" id="WP_380711504.1">
    <property type="nucleotide sequence ID" value="NZ_JBHUML010000002.1"/>
</dbReference>
<dbReference type="Proteomes" id="UP001597520">
    <property type="component" value="Unassembled WGS sequence"/>
</dbReference>
<gene>
    <name evidence="2" type="ORF">ACFSUB_01945</name>
</gene>
<reference evidence="3" key="1">
    <citation type="journal article" date="2019" name="Int. J. Syst. Evol. Microbiol.">
        <title>The Global Catalogue of Microorganisms (GCM) 10K type strain sequencing project: providing services to taxonomists for standard genome sequencing and annotation.</title>
        <authorList>
            <consortium name="The Broad Institute Genomics Platform"/>
            <consortium name="The Broad Institute Genome Sequencing Center for Infectious Disease"/>
            <person name="Wu L."/>
            <person name="Ma J."/>
        </authorList>
    </citation>
    <scope>NUCLEOTIDE SEQUENCE [LARGE SCALE GENOMIC DNA]</scope>
    <source>
        <strain evidence="3">KCTC 33792</strain>
    </source>
</reference>
<evidence type="ECO:0000313" key="2">
    <source>
        <dbReference type="EMBL" id="MFD2704215.1"/>
    </source>
</evidence>
<sequence length="130" mass="14808">MEKPEEKLMALYSQCEKLDNALPADLLKKMELYGQIFELTGKLHAMALGDWKRAEAIRREKLATSYKAADGTVKDKEMEAEAQAAQARQAEADAEEEATRWRNAKDSTSEQIQLFKIMLRDMKDLNNGKI</sequence>
<name>A0ABW5SWS1_9BACI</name>
<evidence type="ECO:0000313" key="3">
    <source>
        <dbReference type="Proteomes" id="UP001597520"/>
    </source>
</evidence>
<dbReference type="EMBL" id="JBHUML010000002">
    <property type="protein sequence ID" value="MFD2704215.1"/>
    <property type="molecule type" value="Genomic_DNA"/>
</dbReference>
<evidence type="ECO:0000256" key="1">
    <source>
        <dbReference type="SAM" id="MobiDB-lite"/>
    </source>
</evidence>
<organism evidence="2 3">
    <name type="scientific">Salibacterium lacus</name>
    <dbReference type="NCBI Taxonomy" id="1898109"/>
    <lineage>
        <taxon>Bacteria</taxon>
        <taxon>Bacillati</taxon>
        <taxon>Bacillota</taxon>
        <taxon>Bacilli</taxon>
        <taxon>Bacillales</taxon>
        <taxon>Bacillaceae</taxon>
    </lineage>
</organism>
<proteinExistence type="predicted"/>
<keyword evidence="3" id="KW-1185">Reference proteome</keyword>
<feature type="region of interest" description="Disordered" evidence="1">
    <location>
        <begin position="78"/>
        <end position="105"/>
    </location>
</feature>
<comment type="caution">
    <text evidence="2">The sequence shown here is derived from an EMBL/GenBank/DDBJ whole genome shotgun (WGS) entry which is preliminary data.</text>
</comment>